<keyword evidence="4" id="KW-0138">CF(0)</keyword>
<dbReference type="GO" id="GO:0045259">
    <property type="term" value="C:proton-transporting ATP synthase complex"/>
    <property type="evidence" value="ECO:0007669"/>
    <property type="project" value="UniProtKB-KW"/>
</dbReference>
<dbReference type="InterPro" id="IPR036228">
    <property type="entry name" value="ATP_synth_F0_dsu_sf_mt"/>
</dbReference>
<dbReference type="GO" id="GO:0015078">
    <property type="term" value="F:proton transmembrane transporter activity"/>
    <property type="evidence" value="ECO:0007669"/>
    <property type="project" value="InterPro"/>
</dbReference>
<evidence type="ECO:0000256" key="10">
    <source>
        <dbReference type="PIRNR" id="PIRNR005514"/>
    </source>
</evidence>
<evidence type="ECO:0000256" key="9">
    <source>
        <dbReference type="ARBA" id="ARBA00023136"/>
    </source>
</evidence>
<evidence type="ECO:0000256" key="2">
    <source>
        <dbReference type="ARBA" id="ARBA00006842"/>
    </source>
</evidence>
<evidence type="ECO:0000256" key="4">
    <source>
        <dbReference type="ARBA" id="ARBA00022547"/>
    </source>
</evidence>
<evidence type="ECO:0000256" key="6">
    <source>
        <dbReference type="ARBA" id="ARBA00022792"/>
    </source>
</evidence>
<keyword evidence="8 10" id="KW-0496">Mitochondrion</keyword>
<dbReference type="SUPFAM" id="SSF161065">
    <property type="entry name" value="ATP synthase D chain-like"/>
    <property type="match status" value="1"/>
</dbReference>
<reference evidence="12" key="1">
    <citation type="submission" date="2016-12" db="EMBL/GenBank/DDBJ databases">
        <title>An insight into the sialome and mialome of the sand fly, Nyssomyia neivai.</title>
        <authorList>
            <person name="Sebastian V."/>
            <person name="Goulart T.M."/>
            <person name="Oliveira W."/>
            <person name="Calvo E."/>
            <person name="Oliveira L.F."/>
            <person name="Pinto M.C."/>
            <person name="Rosselino A.M."/>
            <person name="Ribeiro J.M."/>
        </authorList>
    </citation>
    <scope>NUCLEOTIDE SEQUENCE</scope>
</reference>
<evidence type="ECO:0000256" key="5">
    <source>
        <dbReference type="ARBA" id="ARBA00022781"/>
    </source>
</evidence>
<comment type="similarity">
    <text evidence="2 10">Belongs to the ATPase d subunit family.</text>
</comment>
<sequence length="175" mass="20063">MAARRVTQSSINWASLAERVPPNQKANFVAFKSKSDKYLRSVVANPEQAPKIDWARYKQAIPVAGLVENFQKQYEALNVPYPEDTFSGEVSKQEQDVKKEIQEFVRQSEDRIAEYQKQITHLKSLLPFDQMTMEDFRDSYPDMAIDPLNKPTFWPHNAEEQIGYKKANPTAGGGH</sequence>
<organism evidence="12">
    <name type="scientific">Nyssomyia neivai</name>
    <dbReference type="NCBI Taxonomy" id="330878"/>
    <lineage>
        <taxon>Eukaryota</taxon>
        <taxon>Metazoa</taxon>
        <taxon>Ecdysozoa</taxon>
        <taxon>Arthropoda</taxon>
        <taxon>Hexapoda</taxon>
        <taxon>Insecta</taxon>
        <taxon>Pterygota</taxon>
        <taxon>Neoptera</taxon>
        <taxon>Endopterygota</taxon>
        <taxon>Diptera</taxon>
        <taxon>Nematocera</taxon>
        <taxon>Psychodoidea</taxon>
        <taxon>Psychodidae</taxon>
        <taxon>Nyssomyia</taxon>
    </lineage>
</organism>
<dbReference type="InterPro" id="IPR008689">
    <property type="entry name" value="ATP_synth_F0_dsu_mt"/>
</dbReference>
<proteinExistence type="inferred from homology"/>
<keyword evidence="3 10" id="KW-0813">Transport</keyword>
<dbReference type="AlphaFoldDB" id="A0A1L8E025"/>
<feature type="coiled-coil region" evidence="11">
    <location>
        <begin position="98"/>
        <end position="125"/>
    </location>
</feature>
<accession>A0A1L8E025</accession>
<keyword evidence="11" id="KW-0175">Coiled coil</keyword>
<dbReference type="GO" id="GO:0005743">
    <property type="term" value="C:mitochondrial inner membrane"/>
    <property type="evidence" value="ECO:0007669"/>
    <property type="project" value="UniProtKB-SubCell"/>
</dbReference>
<evidence type="ECO:0000256" key="8">
    <source>
        <dbReference type="ARBA" id="ARBA00023128"/>
    </source>
</evidence>
<comment type="function">
    <text evidence="10">Mitochondrial membrane ATP synthase (F(1)F(0) ATP synthase or Complex V) produces ATP from ADP in the presence of a proton gradient across the membrane which is generated by electron transport complexes of the respiratory chain. F-type ATPases consist of two structural domains, F(1) - containing the extramembraneous catalytic core, and F(0) - containing the membrane proton channel, linked together by a central stalk and a peripheral stalk. During catalysis, ATP synthesis in the catalytic domain of F(1) is coupled via a rotary mechanism of the central stalk subunits to proton translocation.</text>
</comment>
<name>A0A1L8E025_9DIPT</name>
<dbReference type="PANTHER" id="PTHR12700">
    <property type="entry name" value="ATP SYNTHASE SUBUNIT D, MITOCHONDRIAL"/>
    <property type="match status" value="1"/>
</dbReference>
<keyword evidence="5 10" id="KW-0375">Hydrogen ion transport</keyword>
<evidence type="ECO:0000256" key="7">
    <source>
        <dbReference type="ARBA" id="ARBA00023065"/>
    </source>
</evidence>
<dbReference type="Gene3D" id="6.10.280.70">
    <property type="match status" value="1"/>
</dbReference>
<evidence type="ECO:0000256" key="11">
    <source>
        <dbReference type="SAM" id="Coils"/>
    </source>
</evidence>
<dbReference type="PIRSF" id="PIRSF005514">
    <property type="entry name" value="ATPase_F0_D_mt"/>
    <property type="match status" value="1"/>
</dbReference>
<comment type="subcellular location">
    <subcellularLocation>
        <location evidence="1 10">Mitochondrion inner membrane</location>
    </subcellularLocation>
</comment>
<evidence type="ECO:0000256" key="1">
    <source>
        <dbReference type="ARBA" id="ARBA00004273"/>
    </source>
</evidence>
<keyword evidence="6 10" id="KW-0999">Mitochondrion inner membrane</keyword>
<evidence type="ECO:0000313" key="12">
    <source>
        <dbReference type="EMBL" id="JAV12108.1"/>
    </source>
</evidence>
<dbReference type="EMBL" id="GFDF01001976">
    <property type="protein sequence ID" value="JAV12108.1"/>
    <property type="molecule type" value="Transcribed_RNA"/>
</dbReference>
<dbReference type="Pfam" id="PF05873">
    <property type="entry name" value="Mt_ATP-synt_D"/>
    <property type="match status" value="1"/>
</dbReference>
<keyword evidence="9 10" id="KW-0472">Membrane</keyword>
<protein>
    <recommendedName>
        <fullName evidence="10">ATP synthase subunit d, mitochondrial</fullName>
    </recommendedName>
</protein>
<keyword evidence="7 10" id="KW-0406">Ion transport</keyword>
<evidence type="ECO:0000256" key="3">
    <source>
        <dbReference type="ARBA" id="ARBA00022448"/>
    </source>
</evidence>
<dbReference type="GO" id="GO:0015986">
    <property type="term" value="P:proton motive force-driven ATP synthesis"/>
    <property type="evidence" value="ECO:0007669"/>
    <property type="project" value="UniProtKB-UniRule"/>
</dbReference>